<dbReference type="InterPro" id="IPR003034">
    <property type="entry name" value="SAP_dom"/>
</dbReference>
<dbReference type="PROSITE" id="PS50800">
    <property type="entry name" value="SAP"/>
    <property type="match status" value="1"/>
</dbReference>
<dbReference type="Gene3D" id="1.10.720.30">
    <property type="entry name" value="SAP domain"/>
    <property type="match status" value="1"/>
</dbReference>
<dbReference type="InterPro" id="IPR036961">
    <property type="entry name" value="Kinesin_motor_dom_sf"/>
</dbReference>
<dbReference type="GeneID" id="17278684"/>
<evidence type="ECO:0000256" key="1">
    <source>
        <dbReference type="PROSITE-ProRule" id="PRU00283"/>
    </source>
</evidence>
<dbReference type="eggNOG" id="KOG0240">
    <property type="taxonomic scope" value="Eukaryota"/>
</dbReference>
<organism evidence="4 5">
    <name type="scientific">Emiliania huxleyi (strain CCMP1516)</name>
    <dbReference type="NCBI Taxonomy" id="280463"/>
    <lineage>
        <taxon>Eukaryota</taxon>
        <taxon>Haptista</taxon>
        <taxon>Haptophyta</taxon>
        <taxon>Prymnesiophyceae</taxon>
        <taxon>Isochrysidales</taxon>
        <taxon>Noelaerhabdaceae</taxon>
        <taxon>Emiliania</taxon>
    </lineage>
</organism>
<dbReference type="GO" id="GO:0005524">
    <property type="term" value="F:ATP binding"/>
    <property type="evidence" value="ECO:0007669"/>
    <property type="project" value="InterPro"/>
</dbReference>
<dbReference type="SMART" id="SM00513">
    <property type="entry name" value="SAP"/>
    <property type="match status" value="1"/>
</dbReference>
<dbReference type="GO" id="GO:0005874">
    <property type="term" value="C:microtubule"/>
    <property type="evidence" value="ECO:0007669"/>
    <property type="project" value="TreeGrafter"/>
</dbReference>
<dbReference type="Pfam" id="PF00225">
    <property type="entry name" value="Kinesin"/>
    <property type="match status" value="1"/>
</dbReference>
<dbReference type="PANTHER" id="PTHR24115:SF545">
    <property type="entry name" value="KINESIN-LIKE PROTEIN KIP2"/>
    <property type="match status" value="1"/>
</dbReference>
<dbReference type="AlphaFoldDB" id="A0A0D3KCC9"/>
<feature type="domain" description="SAP" evidence="3">
    <location>
        <begin position="247"/>
        <end position="281"/>
    </location>
</feature>
<reference evidence="5" key="1">
    <citation type="journal article" date="2013" name="Nature">
        <title>Pan genome of the phytoplankton Emiliania underpins its global distribution.</title>
        <authorList>
            <person name="Read B.A."/>
            <person name="Kegel J."/>
            <person name="Klute M.J."/>
            <person name="Kuo A."/>
            <person name="Lefebvre S.C."/>
            <person name="Maumus F."/>
            <person name="Mayer C."/>
            <person name="Miller J."/>
            <person name="Monier A."/>
            <person name="Salamov A."/>
            <person name="Young J."/>
            <person name="Aguilar M."/>
            <person name="Claverie J.M."/>
            <person name="Frickenhaus S."/>
            <person name="Gonzalez K."/>
            <person name="Herman E.K."/>
            <person name="Lin Y.C."/>
            <person name="Napier J."/>
            <person name="Ogata H."/>
            <person name="Sarno A.F."/>
            <person name="Shmutz J."/>
            <person name="Schroeder D."/>
            <person name="de Vargas C."/>
            <person name="Verret F."/>
            <person name="von Dassow P."/>
            <person name="Valentin K."/>
            <person name="Van de Peer Y."/>
            <person name="Wheeler G."/>
            <person name="Dacks J.B."/>
            <person name="Delwiche C.F."/>
            <person name="Dyhrman S.T."/>
            <person name="Glockner G."/>
            <person name="John U."/>
            <person name="Richards T."/>
            <person name="Worden A.Z."/>
            <person name="Zhang X."/>
            <person name="Grigoriev I.V."/>
            <person name="Allen A.E."/>
            <person name="Bidle K."/>
            <person name="Borodovsky M."/>
            <person name="Bowler C."/>
            <person name="Brownlee C."/>
            <person name="Cock J.M."/>
            <person name="Elias M."/>
            <person name="Gladyshev V.N."/>
            <person name="Groth M."/>
            <person name="Guda C."/>
            <person name="Hadaegh A."/>
            <person name="Iglesias-Rodriguez M.D."/>
            <person name="Jenkins J."/>
            <person name="Jones B.M."/>
            <person name="Lawson T."/>
            <person name="Leese F."/>
            <person name="Lindquist E."/>
            <person name="Lobanov A."/>
            <person name="Lomsadze A."/>
            <person name="Malik S.B."/>
            <person name="Marsh M.E."/>
            <person name="Mackinder L."/>
            <person name="Mock T."/>
            <person name="Mueller-Roeber B."/>
            <person name="Pagarete A."/>
            <person name="Parker M."/>
            <person name="Probert I."/>
            <person name="Quesneville H."/>
            <person name="Raines C."/>
            <person name="Rensing S.A."/>
            <person name="Riano-Pachon D.M."/>
            <person name="Richier S."/>
            <person name="Rokitta S."/>
            <person name="Shiraiwa Y."/>
            <person name="Soanes D.M."/>
            <person name="van der Giezen M."/>
            <person name="Wahlund T.M."/>
            <person name="Williams B."/>
            <person name="Wilson W."/>
            <person name="Wolfe G."/>
            <person name="Wurch L.L."/>
        </authorList>
    </citation>
    <scope>NUCLEOTIDE SEQUENCE</scope>
</reference>
<dbReference type="EnsemblProtists" id="EOD33414">
    <property type="protein sequence ID" value="EOD33414"/>
    <property type="gene ID" value="EMIHUDRAFT_467801"/>
</dbReference>
<dbReference type="KEGG" id="ehx:EMIHUDRAFT_467801"/>
<evidence type="ECO:0000313" key="4">
    <source>
        <dbReference type="EnsemblProtists" id="EOD33414"/>
    </source>
</evidence>
<proteinExistence type="inferred from homology"/>
<keyword evidence="5" id="KW-1185">Reference proteome</keyword>
<dbReference type="SMART" id="SM00129">
    <property type="entry name" value="KISc"/>
    <property type="match status" value="1"/>
</dbReference>
<dbReference type="PANTHER" id="PTHR24115">
    <property type="entry name" value="KINESIN-RELATED"/>
    <property type="match status" value="1"/>
</dbReference>
<evidence type="ECO:0000313" key="5">
    <source>
        <dbReference type="Proteomes" id="UP000013827"/>
    </source>
</evidence>
<comment type="similarity">
    <text evidence="1">Belongs to the TRAFAC class myosin-kinesin ATPase superfamily. Kinesin family.</text>
</comment>
<dbReference type="GO" id="GO:0005871">
    <property type="term" value="C:kinesin complex"/>
    <property type="evidence" value="ECO:0007669"/>
    <property type="project" value="TreeGrafter"/>
</dbReference>
<dbReference type="InterPro" id="IPR027640">
    <property type="entry name" value="Kinesin-like_fam"/>
</dbReference>
<feature type="domain" description="Kinesin motor" evidence="2">
    <location>
        <begin position="1"/>
        <end position="161"/>
    </location>
</feature>
<dbReference type="GO" id="GO:0007018">
    <property type="term" value="P:microtubule-based movement"/>
    <property type="evidence" value="ECO:0007669"/>
    <property type="project" value="InterPro"/>
</dbReference>
<dbReference type="Proteomes" id="UP000013827">
    <property type="component" value="Unassembled WGS sequence"/>
</dbReference>
<dbReference type="GO" id="GO:0008017">
    <property type="term" value="F:microtubule binding"/>
    <property type="evidence" value="ECO:0007669"/>
    <property type="project" value="InterPro"/>
</dbReference>
<dbReference type="InterPro" id="IPR001752">
    <property type="entry name" value="Kinesin_motor_dom"/>
</dbReference>
<dbReference type="PaxDb" id="2903-EOD33414"/>
<dbReference type="InterPro" id="IPR036361">
    <property type="entry name" value="SAP_dom_sf"/>
</dbReference>
<evidence type="ECO:0000259" key="3">
    <source>
        <dbReference type="PROSITE" id="PS50800"/>
    </source>
</evidence>
<dbReference type="STRING" id="2903.R1FJC3"/>
<name>A0A0D3KCC9_EMIH1</name>
<dbReference type="InterPro" id="IPR027417">
    <property type="entry name" value="P-loop_NTPase"/>
</dbReference>
<dbReference type="Pfam" id="PF02037">
    <property type="entry name" value="SAP"/>
    <property type="match status" value="1"/>
</dbReference>
<protein>
    <recommendedName>
        <fullName evidence="6">Kinesin motor domain-containing protein</fullName>
    </recommendedName>
</protein>
<evidence type="ECO:0000259" key="2">
    <source>
        <dbReference type="PROSITE" id="PS50067"/>
    </source>
</evidence>
<evidence type="ECO:0008006" key="6">
    <source>
        <dbReference type="Google" id="ProtNLM"/>
    </source>
</evidence>
<dbReference type="SUPFAM" id="SSF52540">
    <property type="entry name" value="P-loop containing nucleoside triphosphate hydrolases"/>
    <property type="match status" value="1"/>
</dbReference>
<dbReference type="GO" id="GO:0003777">
    <property type="term" value="F:microtubule motor activity"/>
    <property type="evidence" value="ECO:0007669"/>
    <property type="project" value="InterPro"/>
</dbReference>
<dbReference type="GO" id="GO:0016887">
    <property type="term" value="F:ATP hydrolysis activity"/>
    <property type="evidence" value="ECO:0007669"/>
    <property type="project" value="TreeGrafter"/>
</dbReference>
<sequence>MNERSSRAHALFILSLSQSAGGVERTTRLFLADLGGSEKLGKSGAADGFKSLVVTSGGEEVSRISWADYYRHRARLQESLNINVGLYALQRCIEGLRRRDGLRARGAPSHVPFADSRLTLLLKDALCGGARTTVLVCASLEARNAVESIQSLRFGEACGRVEMRSQAAGDGAATLKRLVEEVDAEIAACQATIERDQRWERRVATRYDVVDAKDNFSSGAVHEGVEDYTAGVMAVHLSADALDKGGLNRFSLAELRAALEKLGRPADGDKPTLFRRLREALAASAQAQPRQQTVAHEVASWALVGAEAAEAELEALLARRRELLGEA</sequence>
<reference evidence="4" key="2">
    <citation type="submission" date="2024-10" db="UniProtKB">
        <authorList>
            <consortium name="EnsemblProtists"/>
        </authorList>
    </citation>
    <scope>IDENTIFICATION</scope>
</reference>
<accession>A0A0D3KCC9</accession>
<comment type="caution">
    <text evidence="1">Lacks conserved residue(s) required for the propagation of feature annotation.</text>
</comment>
<dbReference type="PROSITE" id="PS50067">
    <property type="entry name" value="KINESIN_MOTOR_2"/>
    <property type="match status" value="1"/>
</dbReference>
<dbReference type="PRINTS" id="PR00380">
    <property type="entry name" value="KINESINHEAVY"/>
</dbReference>
<dbReference type="HOGENOM" id="CLU_851093_0_0_1"/>
<dbReference type="Gene3D" id="3.40.850.10">
    <property type="entry name" value="Kinesin motor domain"/>
    <property type="match status" value="1"/>
</dbReference>
<dbReference type="RefSeq" id="XP_005785843.1">
    <property type="nucleotide sequence ID" value="XM_005785786.1"/>
</dbReference>